<dbReference type="OrthoDB" id="10533235at2759"/>
<feature type="signal peptide" evidence="1">
    <location>
        <begin position="1"/>
        <end position="19"/>
    </location>
</feature>
<evidence type="ECO:0000256" key="1">
    <source>
        <dbReference type="SAM" id="SignalP"/>
    </source>
</evidence>
<dbReference type="EMBL" id="JADBJN010000003">
    <property type="protein sequence ID" value="KAG5671476.1"/>
    <property type="molecule type" value="Genomic_DNA"/>
</dbReference>
<keyword evidence="1" id="KW-0732">Signal</keyword>
<dbReference type="Proteomes" id="UP001107558">
    <property type="component" value="Chromosome 3"/>
</dbReference>
<keyword evidence="3" id="KW-1185">Reference proteome</keyword>
<name>A0A9J6BNM8_POLVA</name>
<proteinExistence type="predicted"/>
<gene>
    <name evidence="2" type="ORF">PVAND_001671</name>
</gene>
<organism evidence="2 3">
    <name type="scientific">Polypedilum vanderplanki</name>
    <name type="common">Sleeping chironomid midge</name>
    <dbReference type="NCBI Taxonomy" id="319348"/>
    <lineage>
        <taxon>Eukaryota</taxon>
        <taxon>Metazoa</taxon>
        <taxon>Ecdysozoa</taxon>
        <taxon>Arthropoda</taxon>
        <taxon>Hexapoda</taxon>
        <taxon>Insecta</taxon>
        <taxon>Pterygota</taxon>
        <taxon>Neoptera</taxon>
        <taxon>Endopterygota</taxon>
        <taxon>Diptera</taxon>
        <taxon>Nematocera</taxon>
        <taxon>Chironomoidea</taxon>
        <taxon>Chironomidae</taxon>
        <taxon>Chironominae</taxon>
        <taxon>Polypedilum</taxon>
        <taxon>Polypedilum</taxon>
    </lineage>
</organism>
<dbReference type="AlphaFoldDB" id="A0A9J6BNM8"/>
<feature type="chain" id="PRO_5039902304" evidence="1">
    <location>
        <begin position="20"/>
        <end position="101"/>
    </location>
</feature>
<sequence>MRKIALIIILIISFSVTFTEEESDIWKLVKKLSLKQLKFLMRATNDCIKHKEYCDSKQALIDYVRKLPDDDRNALTQEHADYLINEIIEKKFHLFDEKDEL</sequence>
<accession>A0A9J6BNM8</accession>
<evidence type="ECO:0000313" key="3">
    <source>
        <dbReference type="Proteomes" id="UP001107558"/>
    </source>
</evidence>
<reference evidence="2" key="1">
    <citation type="submission" date="2021-03" db="EMBL/GenBank/DDBJ databases">
        <title>Chromosome level genome of the anhydrobiotic midge Polypedilum vanderplanki.</title>
        <authorList>
            <person name="Yoshida Y."/>
            <person name="Kikawada T."/>
            <person name="Gusev O."/>
        </authorList>
    </citation>
    <scope>NUCLEOTIDE SEQUENCE</scope>
    <source>
        <strain evidence="2">NIAS01</strain>
        <tissue evidence="2">Whole body or cell culture</tissue>
    </source>
</reference>
<protein>
    <submittedName>
        <fullName evidence="2">Uncharacterized protein</fullName>
    </submittedName>
</protein>
<evidence type="ECO:0000313" key="2">
    <source>
        <dbReference type="EMBL" id="KAG5671476.1"/>
    </source>
</evidence>
<comment type="caution">
    <text evidence="2">The sequence shown here is derived from an EMBL/GenBank/DDBJ whole genome shotgun (WGS) entry which is preliminary data.</text>
</comment>